<dbReference type="EMBL" id="CP135996">
    <property type="protein sequence ID" value="WOC33020.1"/>
    <property type="molecule type" value="Genomic_DNA"/>
</dbReference>
<dbReference type="RefSeq" id="WP_275846850.1">
    <property type="nucleotide sequence ID" value="NZ_CP135996.1"/>
</dbReference>
<evidence type="ECO:0000313" key="3">
    <source>
        <dbReference type="Proteomes" id="UP001300604"/>
    </source>
</evidence>
<keyword evidence="3" id="KW-1185">Reference proteome</keyword>
<proteinExistence type="predicted"/>
<reference evidence="2" key="2">
    <citation type="submission" date="2024-06" db="EMBL/GenBank/DDBJ databases">
        <title>Caproicibacterium argilliputei sp. nov, a novel caproic acid producing anaerobic bacterium isolated from pit mud.</title>
        <authorList>
            <person name="Xia S."/>
        </authorList>
    </citation>
    <scope>NUCLEOTIDE SEQUENCE</scope>
    <source>
        <strain evidence="2">ZCY20-5</strain>
    </source>
</reference>
<dbReference type="AlphaFoldDB" id="A0AA97D9E2"/>
<evidence type="ECO:0000313" key="2">
    <source>
        <dbReference type="EMBL" id="WOC33020.1"/>
    </source>
</evidence>
<name>A0AA97D9E2_9FIRM</name>
<reference evidence="2" key="1">
    <citation type="submission" date="2023-09" db="EMBL/GenBank/DDBJ databases">
        <authorList>
            <person name="Zeng C."/>
        </authorList>
    </citation>
    <scope>NUCLEOTIDE SEQUENCE</scope>
    <source>
        <strain evidence="2">ZCY20-5</strain>
    </source>
</reference>
<keyword evidence="1" id="KW-1133">Transmembrane helix</keyword>
<keyword evidence="1" id="KW-0472">Membrane</keyword>
<keyword evidence="1" id="KW-0812">Transmembrane</keyword>
<dbReference type="Proteomes" id="UP001300604">
    <property type="component" value="Chromosome"/>
</dbReference>
<protein>
    <submittedName>
        <fullName evidence="2">Zinc ribbon domain-containing protein</fullName>
    </submittedName>
</protein>
<accession>A0AA97D9E2</accession>
<gene>
    <name evidence="2" type="ORF">PXC00_03845</name>
</gene>
<evidence type="ECO:0000256" key="1">
    <source>
        <dbReference type="SAM" id="Phobius"/>
    </source>
</evidence>
<sequence>MKCPKCGFEAGEAKFCPECGEKLKGPDEKRNTVIASFISKHKFPIIITCAIIVTVAISLSLNQTIKPAVSSAPTLQSSVDPATDYKPLTSGKFYEAIKKLNESWSSDEDMKGAAATPYINGKNRIEVSFNPSSSATSDFDRVQMASQFVSLSYLITTNISDYPELSDGIYMEMRGHARIAIMITTATGQITTIPTHEDSDAELNEAFKAAYDTKFSAYNLDY</sequence>
<dbReference type="KEGG" id="carl:PXC00_03845"/>
<feature type="transmembrane region" description="Helical" evidence="1">
    <location>
        <begin position="43"/>
        <end position="61"/>
    </location>
</feature>
<organism evidence="2 3">
    <name type="scientific">Caproicibacterium argilliputei</name>
    <dbReference type="NCBI Taxonomy" id="3030016"/>
    <lineage>
        <taxon>Bacteria</taxon>
        <taxon>Bacillati</taxon>
        <taxon>Bacillota</taxon>
        <taxon>Clostridia</taxon>
        <taxon>Eubacteriales</taxon>
        <taxon>Oscillospiraceae</taxon>
        <taxon>Caproicibacterium</taxon>
    </lineage>
</organism>